<dbReference type="Proteomes" id="UP000642673">
    <property type="component" value="Unassembled WGS sequence"/>
</dbReference>
<sequence>MSIVRPFVVSQALGMPELPFSRRAALRGIGAAGLLAALTGCGVPAAYVPEDRRQGPDRSAGERSLAFSNWPLYIDTDDEDEQRRPTLDAFSEKTGVEVRYSEEINDNDEFFGKISPALMNHQQTGHDLVVVSDWMAARFVRLGWAQKMDRSAQPNVAKYLDPQLRSPAFDEARLHTVPWQSGITGIAYNRKALGREIKSVKDLWQPDLAGKVTLFSGLDESFALLMQGNGVDVTRWTEGDFHRMCDQVEAMVKKKHIRRFTGNDYTSDLSKGDVLACQAYSGDVVQLQADNPDIEFVVPEEGAELWAESLLVPNLALHKANAEALVDYYYDPAVAAELAAAVNYVCPVPAAREVLAASPDKKTAELAANPLIFPDDEMRGRLVVARDISSAERRSFAKRWNGIVGL</sequence>
<evidence type="ECO:0000313" key="5">
    <source>
        <dbReference type="EMBL" id="GHB76802.1"/>
    </source>
</evidence>
<keyword evidence="2" id="KW-0813">Transport</keyword>
<dbReference type="EMBL" id="BMVP01000014">
    <property type="protein sequence ID" value="GHB76802.1"/>
    <property type="molecule type" value="Genomic_DNA"/>
</dbReference>
<dbReference type="InterPro" id="IPR006059">
    <property type="entry name" value="SBP"/>
</dbReference>
<accession>A0ABQ3EZF3</accession>
<dbReference type="PROSITE" id="PS51318">
    <property type="entry name" value="TAT"/>
    <property type="match status" value="1"/>
</dbReference>
<evidence type="ECO:0000256" key="4">
    <source>
        <dbReference type="ARBA" id="ARBA00022764"/>
    </source>
</evidence>
<organism evidence="5 6">
    <name type="scientific">Streptomyces cirratus</name>
    <dbReference type="NCBI Taxonomy" id="68187"/>
    <lineage>
        <taxon>Bacteria</taxon>
        <taxon>Bacillati</taxon>
        <taxon>Actinomycetota</taxon>
        <taxon>Actinomycetes</taxon>
        <taxon>Kitasatosporales</taxon>
        <taxon>Streptomycetaceae</taxon>
        <taxon>Streptomyces</taxon>
    </lineage>
</organism>
<comment type="caution">
    <text evidence="5">The sequence shown here is derived from an EMBL/GenBank/DDBJ whole genome shotgun (WGS) entry which is preliminary data.</text>
</comment>
<dbReference type="InterPro" id="IPR001188">
    <property type="entry name" value="Sperm_putr-bd"/>
</dbReference>
<keyword evidence="3" id="KW-0732">Signal</keyword>
<proteinExistence type="predicted"/>
<evidence type="ECO:0000313" key="6">
    <source>
        <dbReference type="Proteomes" id="UP000642673"/>
    </source>
</evidence>
<dbReference type="SUPFAM" id="SSF53850">
    <property type="entry name" value="Periplasmic binding protein-like II"/>
    <property type="match status" value="1"/>
</dbReference>
<name>A0ABQ3EZF3_9ACTN</name>
<dbReference type="PANTHER" id="PTHR30222:SF17">
    <property type="entry name" value="SPERMIDINE_PUTRESCINE-BINDING PERIPLASMIC PROTEIN"/>
    <property type="match status" value="1"/>
</dbReference>
<protein>
    <submittedName>
        <fullName evidence="5">Polyamine-binding lipoprotein</fullName>
    </submittedName>
</protein>
<keyword evidence="6" id="KW-1185">Reference proteome</keyword>
<reference evidence="6" key="1">
    <citation type="journal article" date="2019" name="Int. J. Syst. Evol. Microbiol.">
        <title>The Global Catalogue of Microorganisms (GCM) 10K type strain sequencing project: providing services to taxonomists for standard genome sequencing and annotation.</title>
        <authorList>
            <consortium name="The Broad Institute Genomics Platform"/>
            <consortium name="The Broad Institute Genome Sequencing Center for Infectious Disease"/>
            <person name="Wu L."/>
            <person name="Ma J."/>
        </authorList>
    </citation>
    <scope>NUCLEOTIDE SEQUENCE [LARGE SCALE GENOMIC DNA]</scope>
    <source>
        <strain evidence="6">JCM 4738</strain>
    </source>
</reference>
<evidence type="ECO:0000256" key="2">
    <source>
        <dbReference type="ARBA" id="ARBA00022448"/>
    </source>
</evidence>
<dbReference type="Pfam" id="PF13416">
    <property type="entry name" value="SBP_bac_8"/>
    <property type="match status" value="1"/>
</dbReference>
<dbReference type="Gene3D" id="3.40.190.10">
    <property type="entry name" value="Periplasmic binding protein-like II"/>
    <property type="match status" value="2"/>
</dbReference>
<keyword evidence="4" id="KW-0574">Periplasm</keyword>
<gene>
    <name evidence="5" type="ORF">GCM10010347_54000</name>
</gene>
<dbReference type="PRINTS" id="PR00909">
    <property type="entry name" value="SPERMDNBNDNG"/>
</dbReference>
<dbReference type="PANTHER" id="PTHR30222">
    <property type="entry name" value="SPERMIDINE/PUTRESCINE-BINDING PERIPLASMIC PROTEIN"/>
    <property type="match status" value="1"/>
</dbReference>
<dbReference type="InterPro" id="IPR006311">
    <property type="entry name" value="TAT_signal"/>
</dbReference>
<evidence type="ECO:0000256" key="1">
    <source>
        <dbReference type="ARBA" id="ARBA00004418"/>
    </source>
</evidence>
<keyword evidence="5" id="KW-0449">Lipoprotein</keyword>
<comment type="subcellular location">
    <subcellularLocation>
        <location evidence="1">Periplasm</location>
    </subcellularLocation>
</comment>
<dbReference type="CDD" id="cd13590">
    <property type="entry name" value="PBP2_PotD_PotF_like"/>
    <property type="match status" value="1"/>
</dbReference>
<evidence type="ECO:0000256" key="3">
    <source>
        <dbReference type="ARBA" id="ARBA00022729"/>
    </source>
</evidence>